<dbReference type="GO" id="GO:0019294">
    <property type="term" value="P:keto-3-deoxy-D-manno-octulosonic acid biosynthetic process"/>
    <property type="evidence" value="ECO:0007669"/>
    <property type="project" value="UniProtKB-UniRule"/>
</dbReference>
<evidence type="ECO:0000256" key="6">
    <source>
        <dbReference type="ARBA" id="ARBA00022679"/>
    </source>
</evidence>
<dbReference type="GO" id="GO:0008676">
    <property type="term" value="F:3-deoxy-8-phosphooctulonate synthase activity"/>
    <property type="evidence" value="ECO:0007669"/>
    <property type="project" value="UniProtKB-UniRule"/>
</dbReference>
<comment type="subcellular location">
    <subcellularLocation>
        <location evidence="1 8">Cytoplasm</location>
    </subcellularLocation>
</comment>
<sequence length="277" mass="29748">MRDIKVGEITIGKGRLALIAGPCVIEGRDHTFRMAEKIGEVCVKRGLDFIFKTSYDKANRSSVDSYRGPGLDGGLEILAAVKKRFGCPILVDIHSEDEIEPAAEVADILQIPAFLCRQTDFVQAVARSGRVVNVKKGQFLAPWDMANVIAKIEATGCHDILLTERGVSFGYNNLVVDYRSLPVLAGMGYPVIFDATHSVQLPGGLGKATGGNSEYVPHLSRAAVAVGVQALFMEVHDDPSRALCDGPNQLPLSKLPGLLEQLLAIAAAVQDHSLTES</sequence>
<evidence type="ECO:0000256" key="1">
    <source>
        <dbReference type="ARBA" id="ARBA00004496"/>
    </source>
</evidence>
<evidence type="ECO:0000256" key="3">
    <source>
        <dbReference type="ARBA" id="ARBA00004845"/>
    </source>
</evidence>
<evidence type="ECO:0000313" key="10">
    <source>
        <dbReference type="EMBL" id="PKK91491.1"/>
    </source>
</evidence>
<comment type="pathway">
    <text evidence="3 8">Carbohydrate biosynthesis; 3-deoxy-D-manno-octulosonate biosynthesis; 3-deoxy-D-manno-octulosonate from D-ribulose 5-phosphate: step 2/3.</text>
</comment>
<dbReference type="EC" id="2.5.1.55" evidence="8"/>
<evidence type="ECO:0000259" key="9">
    <source>
        <dbReference type="Pfam" id="PF00793"/>
    </source>
</evidence>
<evidence type="ECO:0000256" key="4">
    <source>
        <dbReference type="ARBA" id="ARBA00010499"/>
    </source>
</evidence>
<comment type="caution">
    <text evidence="10">The sequence shown here is derived from an EMBL/GenBank/DDBJ whole genome shotgun (WGS) entry which is preliminary data.</text>
</comment>
<dbReference type="InterPro" id="IPR006218">
    <property type="entry name" value="DAHP1/KDSA"/>
</dbReference>
<dbReference type="Proteomes" id="UP000233256">
    <property type="component" value="Unassembled WGS sequence"/>
</dbReference>
<dbReference type="SUPFAM" id="SSF51569">
    <property type="entry name" value="Aldolase"/>
    <property type="match status" value="1"/>
</dbReference>
<keyword evidence="6 8" id="KW-0808">Transferase</keyword>
<proteinExistence type="inferred from homology"/>
<dbReference type="AlphaFoldDB" id="A0A2N1PT26"/>
<evidence type="ECO:0000256" key="8">
    <source>
        <dbReference type="HAMAP-Rule" id="MF_00056"/>
    </source>
</evidence>
<dbReference type="HAMAP" id="MF_00056">
    <property type="entry name" value="KDO8P_synth"/>
    <property type="match status" value="1"/>
</dbReference>
<dbReference type="UniPathway" id="UPA00357">
    <property type="reaction ID" value="UER00474"/>
</dbReference>
<dbReference type="PANTHER" id="PTHR21057">
    <property type="entry name" value="PHOSPHO-2-DEHYDRO-3-DEOXYHEPTONATE ALDOLASE"/>
    <property type="match status" value="1"/>
</dbReference>
<dbReference type="InterPro" id="IPR013785">
    <property type="entry name" value="Aldolase_TIM"/>
</dbReference>
<evidence type="ECO:0000313" key="11">
    <source>
        <dbReference type="Proteomes" id="UP000233256"/>
    </source>
</evidence>
<comment type="catalytic activity">
    <reaction evidence="7 8">
        <text>D-arabinose 5-phosphate + phosphoenolpyruvate + H2O = 3-deoxy-alpha-D-manno-2-octulosonate-8-phosphate + phosphate</text>
        <dbReference type="Rhea" id="RHEA:14053"/>
        <dbReference type="ChEBI" id="CHEBI:15377"/>
        <dbReference type="ChEBI" id="CHEBI:43474"/>
        <dbReference type="ChEBI" id="CHEBI:57693"/>
        <dbReference type="ChEBI" id="CHEBI:58702"/>
        <dbReference type="ChEBI" id="CHEBI:85985"/>
        <dbReference type="EC" id="2.5.1.55"/>
    </reaction>
</comment>
<dbReference type="NCBIfam" id="TIGR01362">
    <property type="entry name" value="KDO8P_synth"/>
    <property type="match status" value="1"/>
</dbReference>
<dbReference type="UniPathway" id="UPA00030"/>
<feature type="domain" description="DAHP synthetase I/KDSA" evidence="9">
    <location>
        <begin position="8"/>
        <end position="262"/>
    </location>
</feature>
<protein>
    <recommendedName>
        <fullName evidence="8">2-dehydro-3-deoxyphosphooctonate aldolase</fullName>
        <ecNumber evidence="8">2.5.1.55</ecNumber>
    </recommendedName>
    <alternativeName>
        <fullName evidence="8">3-deoxy-D-manno-octulosonic acid 8-phosphate synthase</fullName>
    </alternativeName>
    <alternativeName>
        <fullName evidence="8">KDO-8-phosphate synthase</fullName>
        <shortName evidence="8">KDO 8-P synthase</shortName>
        <shortName evidence="8">KDOPS</shortName>
    </alternativeName>
    <alternativeName>
        <fullName evidence="8">Phospho-2-dehydro-3-deoxyoctonate aldolase</fullName>
    </alternativeName>
</protein>
<dbReference type="Gene3D" id="3.20.20.70">
    <property type="entry name" value="Aldolase class I"/>
    <property type="match status" value="1"/>
</dbReference>
<gene>
    <name evidence="8" type="primary">kdsA</name>
    <name evidence="10" type="ORF">CVV64_06975</name>
</gene>
<comment type="similarity">
    <text evidence="4 8">Belongs to the KdsA family.</text>
</comment>
<dbReference type="NCBIfam" id="NF003543">
    <property type="entry name" value="PRK05198.1"/>
    <property type="match status" value="1"/>
</dbReference>
<evidence type="ECO:0000256" key="2">
    <source>
        <dbReference type="ARBA" id="ARBA00004756"/>
    </source>
</evidence>
<evidence type="ECO:0000256" key="5">
    <source>
        <dbReference type="ARBA" id="ARBA00022490"/>
    </source>
</evidence>
<comment type="pathway">
    <text evidence="2">Bacterial outer membrane biogenesis; lipopolysaccharide biosynthesis.</text>
</comment>
<accession>A0A2N1PT26</accession>
<dbReference type="EMBL" id="PGXC01000003">
    <property type="protein sequence ID" value="PKK91491.1"/>
    <property type="molecule type" value="Genomic_DNA"/>
</dbReference>
<reference evidence="10 11" key="1">
    <citation type="journal article" date="2017" name="ISME J.">
        <title>Potential for microbial H2 and metal transformations associated with novel bacteria and archaea in deep terrestrial subsurface sediments.</title>
        <authorList>
            <person name="Hernsdorf A.W."/>
            <person name="Amano Y."/>
            <person name="Miyakawa K."/>
            <person name="Ise K."/>
            <person name="Suzuki Y."/>
            <person name="Anantharaman K."/>
            <person name="Probst A."/>
            <person name="Burstein D."/>
            <person name="Thomas B.C."/>
            <person name="Banfield J.F."/>
        </authorList>
    </citation>
    <scope>NUCLEOTIDE SEQUENCE [LARGE SCALE GENOMIC DNA]</scope>
    <source>
        <strain evidence="10">HGW-Wallbacteria-1</strain>
    </source>
</reference>
<keyword evidence="5 8" id="KW-0963">Cytoplasm</keyword>
<dbReference type="Pfam" id="PF00793">
    <property type="entry name" value="DAHP_synth_1"/>
    <property type="match status" value="1"/>
</dbReference>
<evidence type="ECO:0000256" key="7">
    <source>
        <dbReference type="ARBA" id="ARBA00049112"/>
    </source>
</evidence>
<dbReference type="GO" id="GO:0005737">
    <property type="term" value="C:cytoplasm"/>
    <property type="evidence" value="ECO:0007669"/>
    <property type="project" value="UniProtKB-SubCell"/>
</dbReference>
<organism evidence="10 11">
    <name type="scientific">Candidatus Wallbacteria bacterium HGW-Wallbacteria-1</name>
    <dbReference type="NCBI Taxonomy" id="2013854"/>
    <lineage>
        <taxon>Bacteria</taxon>
        <taxon>Candidatus Walliibacteriota</taxon>
    </lineage>
</organism>
<name>A0A2N1PT26_9BACT</name>
<dbReference type="InterPro" id="IPR006269">
    <property type="entry name" value="KDO8P_synthase"/>
</dbReference>
<keyword evidence="8" id="KW-0448">Lipopolysaccharide biosynthesis</keyword>